<reference evidence="2" key="1">
    <citation type="submission" date="2016-11" db="UniProtKB">
        <authorList>
            <consortium name="WormBaseParasite"/>
        </authorList>
    </citation>
    <scope>IDENTIFICATION</scope>
</reference>
<organism evidence="1 2">
    <name type="scientific">Steinernema glaseri</name>
    <dbReference type="NCBI Taxonomy" id="37863"/>
    <lineage>
        <taxon>Eukaryota</taxon>
        <taxon>Metazoa</taxon>
        <taxon>Ecdysozoa</taxon>
        <taxon>Nematoda</taxon>
        <taxon>Chromadorea</taxon>
        <taxon>Rhabditida</taxon>
        <taxon>Tylenchina</taxon>
        <taxon>Panagrolaimomorpha</taxon>
        <taxon>Strongyloidoidea</taxon>
        <taxon>Steinernematidae</taxon>
        <taxon>Steinernema</taxon>
    </lineage>
</organism>
<sequence length="66" mass="7598">MIVHTQKGIIPGMDKKLHSKTESYALTTGLPVLFPSSFAVHSPHRLHMPAVTMILQDWDEWDWIAW</sequence>
<dbReference type="AlphaFoldDB" id="A0A1I7YCQ2"/>
<protein>
    <submittedName>
        <fullName evidence="2">Uncharacterized protein</fullName>
    </submittedName>
</protein>
<name>A0A1I7YCQ2_9BILA</name>
<keyword evidence="1" id="KW-1185">Reference proteome</keyword>
<dbReference type="Proteomes" id="UP000095287">
    <property type="component" value="Unplaced"/>
</dbReference>
<proteinExistence type="predicted"/>
<accession>A0A1I7YCQ2</accession>
<evidence type="ECO:0000313" key="1">
    <source>
        <dbReference type="Proteomes" id="UP000095287"/>
    </source>
</evidence>
<evidence type="ECO:0000313" key="2">
    <source>
        <dbReference type="WBParaSite" id="L893_g15.t1"/>
    </source>
</evidence>
<dbReference type="WBParaSite" id="L893_g15.t1">
    <property type="protein sequence ID" value="L893_g15.t1"/>
    <property type="gene ID" value="L893_g15"/>
</dbReference>